<dbReference type="PROSITE" id="PS50931">
    <property type="entry name" value="HTH_LYSR"/>
    <property type="match status" value="1"/>
</dbReference>
<dbReference type="SUPFAM" id="SSF46785">
    <property type="entry name" value="Winged helix' DNA-binding domain"/>
    <property type="match status" value="1"/>
</dbReference>
<dbReference type="GO" id="GO:0043565">
    <property type="term" value="F:sequence-specific DNA binding"/>
    <property type="evidence" value="ECO:0007669"/>
    <property type="project" value="TreeGrafter"/>
</dbReference>
<dbReference type="InterPro" id="IPR036390">
    <property type="entry name" value="WH_DNA-bd_sf"/>
</dbReference>
<keyword evidence="3" id="KW-0238">DNA-binding</keyword>
<dbReference type="AlphaFoldDB" id="A0A4S8Q2G1"/>
<evidence type="ECO:0000256" key="1">
    <source>
        <dbReference type="ARBA" id="ARBA00009437"/>
    </source>
</evidence>
<dbReference type="InterPro" id="IPR036388">
    <property type="entry name" value="WH-like_DNA-bd_sf"/>
</dbReference>
<dbReference type="InterPro" id="IPR058163">
    <property type="entry name" value="LysR-type_TF_proteobact-type"/>
</dbReference>
<dbReference type="Proteomes" id="UP000307378">
    <property type="component" value="Unassembled WGS sequence"/>
</dbReference>
<evidence type="ECO:0000313" key="9">
    <source>
        <dbReference type="EMBL" id="THV38268.1"/>
    </source>
</evidence>
<dbReference type="FunFam" id="1.10.10.10:FF:000001">
    <property type="entry name" value="LysR family transcriptional regulator"/>
    <property type="match status" value="1"/>
</dbReference>
<evidence type="ECO:0000256" key="5">
    <source>
        <dbReference type="ARBA" id="ARBA00054626"/>
    </source>
</evidence>
<comment type="function">
    <text evidence="5">Transcriptional regulator of the ttuABCDE tartrate utilization operon.</text>
</comment>
<dbReference type="InterPro" id="IPR000847">
    <property type="entry name" value="LysR_HTH_N"/>
</dbReference>
<organism evidence="9 10">
    <name type="scientific">Rhizobium rosettiformans W3</name>
    <dbReference type="NCBI Taxonomy" id="538378"/>
    <lineage>
        <taxon>Bacteria</taxon>
        <taxon>Pseudomonadati</taxon>
        <taxon>Pseudomonadota</taxon>
        <taxon>Alphaproteobacteria</taxon>
        <taxon>Hyphomicrobiales</taxon>
        <taxon>Rhizobiaceae</taxon>
        <taxon>Rhizobium/Agrobacterium group</taxon>
        <taxon>Rhizobium</taxon>
    </lineage>
</organism>
<dbReference type="Gene3D" id="3.40.190.10">
    <property type="entry name" value="Periplasmic binding protein-like II"/>
    <property type="match status" value="2"/>
</dbReference>
<comment type="similarity">
    <text evidence="1">Belongs to the LysR transcriptional regulatory family.</text>
</comment>
<keyword evidence="2" id="KW-0805">Transcription regulation</keyword>
<dbReference type="PANTHER" id="PTHR30537:SF26">
    <property type="entry name" value="GLYCINE CLEAVAGE SYSTEM TRANSCRIPTIONAL ACTIVATOR"/>
    <property type="match status" value="1"/>
</dbReference>
<dbReference type="Gene3D" id="1.10.10.10">
    <property type="entry name" value="Winged helix-like DNA-binding domain superfamily/Winged helix DNA-binding domain"/>
    <property type="match status" value="1"/>
</dbReference>
<evidence type="ECO:0000256" key="2">
    <source>
        <dbReference type="ARBA" id="ARBA00023015"/>
    </source>
</evidence>
<dbReference type="EMBL" id="STGU01000002">
    <property type="protein sequence ID" value="THV38268.1"/>
    <property type="molecule type" value="Genomic_DNA"/>
</dbReference>
<feature type="domain" description="HTH lysR-type" evidence="8">
    <location>
        <begin position="6"/>
        <end position="63"/>
    </location>
</feature>
<reference evidence="9 10" key="1">
    <citation type="submission" date="2019-04" db="EMBL/GenBank/DDBJ databases">
        <title>genome sequence of strain W3.</title>
        <authorList>
            <person name="Gao J."/>
            <person name="Sun J."/>
        </authorList>
    </citation>
    <scope>NUCLEOTIDE SEQUENCE [LARGE SCALE GENOMIC DNA]</scope>
    <source>
        <strain evidence="9 10">W3</strain>
    </source>
</reference>
<dbReference type="Pfam" id="PF03466">
    <property type="entry name" value="LysR_substrate"/>
    <property type="match status" value="1"/>
</dbReference>
<dbReference type="RefSeq" id="WP_136538807.1">
    <property type="nucleotide sequence ID" value="NZ_STGU01000002.1"/>
</dbReference>
<gene>
    <name evidence="9" type="ORF">FAA86_05620</name>
</gene>
<evidence type="ECO:0000256" key="7">
    <source>
        <dbReference type="ARBA" id="ARBA00083243"/>
    </source>
</evidence>
<evidence type="ECO:0000256" key="4">
    <source>
        <dbReference type="ARBA" id="ARBA00023163"/>
    </source>
</evidence>
<dbReference type="SUPFAM" id="SSF53850">
    <property type="entry name" value="Periplasmic binding protein-like II"/>
    <property type="match status" value="1"/>
</dbReference>
<proteinExistence type="inferred from homology"/>
<protein>
    <recommendedName>
        <fullName evidence="6">HTH-type transcriptional regulator TtuA</fullName>
    </recommendedName>
    <alternativeName>
        <fullName evidence="7">Tartrate utilization transcriptional regulator</fullName>
    </alternativeName>
</protein>
<evidence type="ECO:0000313" key="10">
    <source>
        <dbReference type="Proteomes" id="UP000307378"/>
    </source>
</evidence>
<keyword evidence="4" id="KW-0804">Transcription</keyword>
<dbReference type="GO" id="GO:0003700">
    <property type="term" value="F:DNA-binding transcription factor activity"/>
    <property type="evidence" value="ECO:0007669"/>
    <property type="project" value="InterPro"/>
</dbReference>
<evidence type="ECO:0000259" key="8">
    <source>
        <dbReference type="PROSITE" id="PS50931"/>
    </source>
</evidence>
<sequence>MSDPVIDLAWMRLLVEVGRKGSLSAAADALGLSQPAVSYQIRLLEQRFGLPILQRLHRGVRFTEEGQRLLAIAERTVTEVDALQRSLRAARRRPTVRLATDYAFSSLWLIPRMHAFRQSHPEIDLQIVATQRLGQHWREDADLAVAFGARSEFGPGATLLMPERVVPVCTPAFSHRLTAAGASPIEQGPLIHLEAESVSPWLDWPTYLSSRQLPGSPQGSPGDLRFNTYALVVQAAMAGQGIALGWLGIIDHLLDANLLVMTGELVTVAERGYWLVPGRASEAVQLLAGWLVEETSTPSLERTAS</sequence>
<name>A0A4S8Q2G1_9HYPH</name>
<comment type="caution">
    <text evidence="9">The sequence shown here is derived from an EMBL/GenBank/DDBJ whole genome shotgun (WGS) entry which is preliminary data.</text>
</comment>
<dbReference type="InterPro" id="IPR005119">
    <property type="entry name" value="LysR_subst-bd"/>
</dbReference>
<dbReference type="PRINTS" id="PR00039">
    <property type="entry name" value="HTHLYSR"/>
</dbReference>
<accession>A0A4S8Q2G1</accession>
<dbReference type="Pfam" id="PF00126">
    <property type="entry name" value="HTH_1"/>
    <property type="match status" value="1"/>
</dbReference>
<evidence type="ECO:0000256" key="3">
    <source>
        <dbReference type="ARBA" id="ARBA00023125"/>
    </source>
</evidence>
<dbReference type="PANTHER" id="PTHR30537">
    <property type="entry name" value="HTH-TYPE TRANSCRIPTIONAL REGULATOR"/>
    <property type="match status" value="1"/>
</dbReference>
<evidence type="ECO:0000256" key="6">
    <source>
        <dbReference type="ARBA" id="ARBA00067332"/>
    </source>
</evidence>
<dbReference type="GO" id="GO:0006351">
    <property type="term" value="P:DNA-templated transcription"/>
    <property type="evidence" value="ECO:0007669"/>
    <property type="project" value="TreeGrafter"/>
</dbReference>